<dbReference type="Gene3D" id="2.60.40.10">
    <property type="entry name" value="Immunoglobulins"/>
    <property type="match status" value="2"/>
</dbReference>
<dbReference type="CDD" id="cd08023">
    <property type="entry name" value="GH16_laminarinase_like"/>
    <property type="match status" value="1"/>
</dbReference>
<dbReference type="GO" id="GO:0005975">
    <property type="term" value="P:carbohydrate metabolic process"/>
    <property type="evidence" value="ECO:0007669"/>
    <property type="project" value="InterPro"/>
</dbReference>
<dbReference type="InterPro" id="IPR013783">
    <property type="entry name" value="Ig-like_fold"/>
</dbReference>
<dbReference type="eggNOG" id="COG3291">
    <property type="taxonomic scope" value="Bacteria"/>
</dbReference>
<dbReference type="InterPro" id="IPR050546">
    <property type="entry name" value="Glycosyl_Hydrlase_16"/>
</dbReference>
<dbReference type="GO" id="GO:0004553">
    <property type="term" value="F:hydrolase activity, hydrolyzing O-glycosyl compounds"/>
    <property type="evidence" value="ECO:0007669"/>
    <property type="project" value="InterPro"/>
</dbReference>
<dbReference type="InterPro" id="IPR008979">
    <property type="entry name" value="Galactose-bd-like_sf"/>
</dbReference>
<dbReference type="HOGENOM" id="CLU_468305_0_0_6"/>
<organism evidence="3 4">
    <name type="scientific">gamma proteobacterium HTCC2207</name>
    <dbReference type="NCBI Taxonomy" id="314287"/>
    <lineage>
        <taxon>Bacteria</taxon>
        <taxon>Pseudomonadati</taxon>
        <taxon>Pseudomonadota</taxon>
        <taxon>Gammaproteobacteria</taxon>
        <taxon>Cellvibrionales</taxon>
        <taxon>Porticoccaceae</taxon>
        <taxon>SAR92 clade</taxon>
    </lineage>
</organism>
<comment type="similarity">
    <text evidence="1">Belongs to the glycosyl hydrolase 16 family.</text>
</comment>
<comment type="caution">
    <text evidence="3">The sequence shown here is derived from an EMBL/GenBank/DDBJ whole genome shotgun (WGS) entry which is preliminary data.</text>
</comment>
<dbReference type="Gene3D" id="2.60.120.430">
    <property type="entry name" value="Galactose-binding lectin"/>
    <property type="match status" value="1"/>
</dbReference>
<dbReference type="SUPFAM" id="SSF49899">
    <property type="entry name" value="Concanavalin A-like lectins/glucanases"/>
    <property type="match status" value="1"/>
</dbReference>
<evidence type="ECO:0000259" key="2">
    <source>
        <dbReference type="PROSITE" id="PS51762"/>
    </source>
</evidence>
<sequence length="656" mass="69181">MFSDYLFHHKSKSLIVGITATILTACGGGGGGSDSPANPPAADTRAPVITLSGSSSMPHEQGIAFTDPGASVTDNVDSNLSVSVAGEVNSAEAGSYTLTYSSSDSAGNTVSETRTVIVADTSSPVIALAGDQAISINTNDAWSDAGATATDTVDGEVAVTVTGVVDNGTAGVYTVTYTAIDVAGNSDSVIRTVTVEDATSGPTVADDLLIIQDGATSIEWDTGLVIVDQAKGWGRCETGDDASCPSTTWSVVSDSERGDVLQINHAVGAELGFVIAQTSTPYDLSDYAGGTIEFDVKIISGDNKLTMKSECLFPCSSGDFSLGAIEGSGWVALSVSINELVDQGLILGGVDIGFAIWATDHDSTVFQVDNVRWVANPNGPIASSGNTGGTLSDWVKADPSIGYQSADSYVGYTKVFSDEFDGTELDTDMWRFDIGTGSNGWGNNELEYYREENASVENGLLVIEARKENFGGRAYTSSRIKTEDNFSFTYGRVDVRAVVAEGKGLWSAIWMLGQNFADVSWPYSGEIDIVDTVGGPGNEDTAVHNVYYNNGGLDASYSPRSAGTEHKLSSGATYSNSFHVFSIEWSPDKIIWYVDDVQTHSLSIADGSDRAEAFRKDFFLILNVAIGGDWPGSPVTATQFPRGMLVDYVRVFQLTP</sequence>
<dbReference type="InterPro" id="IPR013320">
    <property type="entry name" value="ConA-like_dom_sf"/>
</dbReference>
<dbReference type="Pfam" id="PF16403">
    <property type="entry name" value="Bact_surface_Ig-like"/>
    <property type="match status" value="2"/>
</dbReference>
<evidence type="ECO:0000313" key="3">
    <source>
        <dbReference type="EMBL" id="EAS46167.1"/>
    </source>
</evidence>
<dbReference type="PANTHER" id="PTHR10963">
    <property type="entry name" value="GLYCOSYL HYDROLASE-RELATED"/>
    <property type="match status" value="1"/>
</dbReference>
<protein>
    <submittedName>
        <fullName evidence="3">Laminarinase</fullName>
    </submittedName>
</protein>
<feature type="domain" description="GH16" evidence="2">
    <location>
        <begin position="392"/>
        <end position="656"/>
    </location>
</feature>
<accession>Q1YPK4</accession>
<proteinExistence type="inferred from homology"/>
<dbReference type="SUPFAM" id="SSF49785">
    <property type="entry name" value="Galactose-binding domain-like"/>
    <property type="match status" value="1"/>
</dbReference>
<dbReference type="InterPro" id="IPR032179">
    <property type="entry name" value="Cry22Aa_Ig-like"/>
</dbReference>
<dbReference type="EMBL" id="AAPI01000009">
    <property type="protein sequence ID" value="EAS46167.1"/>
    <property type="molecule type" value="Genomic_DNA"/>
</dbReference>
<dbReference type="PANTHER" id="PTHR10963:SF55">
    <property type="entry name" value="GLYCOSIDE HYDROLASE FAMILY 16 PROTEIN"/>
    <property type="match status" value="1"/>
</dbReference>
<name>Q1YPK4_9GAMM</name>
<evidence type="ECO:0000256" key="1">
    <source>
        <dbReference type="ARBA" id="ARBA00006865"/>
    </source>
</evidence>
<keyword evidence="4" id="KW-1185">Reference proteome</keyword>
<dbReference type="OrthoDB" id="9809583at2"/>
<dbReference type="eggNOG" id="COG2273">
    <property type="taxonomic scope" value="Bacteria"/>
</dbReference>
<dbReference type="AlphaFoldDB" id="Q1YPK4"/>
<dbReference type="InterPro" id="IPR000757">
    <property type="entry name" value="Beta-glucanase-like"/>
</dbReference>
<dbReference type="STRING" id="314287.GB2207_00855"/>
<gene>
    <name evidence="3" type="ORF">GB2207_00855</name>
</gene>
<evidence type="ECO:0000313" key="4">
    <source>
        <dbReference type="Proteomes" id="UP000005555"/>
    </source>
</evidence>
<dbReference type="Proteomes" id="UP000005555">
    <property type="component" value="Unassembled WGS sequence"/>
</dbReference>
<dbReference type="Pfam" id="PF00722">
    <property type="entry name" value="Glyco_hydro_16"/>
    <property type="match status" value="1"/>
</dbReference>
<dbReference type="Gene3D" id="2.60.120.200">
    <property type="match status" value="1"/>
</dbReference>
<reference evidence="3 4" key="1">
    <citation type="submission" date="2006-03" db="EMBL/GenBank/DDBJ databases">
        <authorList>
            <person name="Giovannoni S.J."/>
            <person name="Cho J.-C."/>
            <person name="Ferriera S."/>
            <person name="Johnson J."/>
            <person name="Kravitz S."/>
            <person name="Halpern A."/>
            <person name="Remington K."/>
            <person name="Beeson K."/>
            <person name="Tran B."/>
            <person name="Rogers Y.-H."/>
            <person name="Friedman R."/>
            <person name="Venter J.C."/>
        </authorList>
    </citation>
    <scope>NUCLEOTIDE SEQUENCE [LARGE SCALE GENOMIC DNA]</scope>
    <source>
        <strain evidence="3 4">HTCC2207</strain>
    </source>
</reference>
<dbReference type="PROSITE" id="PS51762">
    <property type="entry name" value="GH16_2"/>
    <property type="match status" value="1"/>
</dbReference>